<dbReference type="RefSeq" id="WP_134371695.1">
    <property type="nucleotide sequence ID" value="NZ_SOGO01000007.1"/>
</dbReference>
<feature type="transmembrane region" description="Helical" evidence="2">
    <location>
        <begin position="6"/>
        <end position="29"/>
    </location>
</feature>
<reference evidence="3 4" key="1">
    <citation type="submission" date="2019-03" db="EMBL/GenBank/DDBJ databases">
        <title>Genomics of glacier-inhabiting Cryobacterium strains.</title>
        <authorList>
            <person name="Liu Q."/>
            <person name="Xin Y.-H."/>
        </authorList>
    </citation>
    <scope>NUCLEOTIDE SEQUENCE [LARGE SCALE GENOMIC DNA]</scope>
    <source>
        <strain evidence="3 4">TMT2-16</strain>
    </source>
</reference>
<comment type="caution">
    <text evidence="3">The sequence shown here is derived from an EMBL/GenBank/DDBJ whole genome shotgun (WGS) entry which is preliminary data.</text>
</comment>
<protein>
    <recommendedName>
        <fullName evidence="5">DUF2746 domain-containing protein</fullName>
    </recommendedName>
</protein>
<evidence type="ECO:0000256" key="1">
    <source>
        <dbReference type="SAM" id="MobiDB-lite"/>
    </source>
</evidence>
<proteinExistence type="predicted"/>
<name>A0ABY2JLH1_9MICO</name>
<sequence>MDLNSLLSWVSISLATISLVVFVSFFVLVRRLYRRIRRSRRLTGAVLRSRTILSRGPQHEVLKLQLRLKESLDSGQAAVDLARSSQGPLGELPRLFRRIQGESVTLQSQLRLLTSEADPVVLAEALSVAGRRVDQVAGLVRRLRSAVAAGLGELTDDTLTALRSEVDREVAALRAGVDELRSLNGRSLNGCSLDGHSHNGNDGFSDPRRPLPMNTFNRRTES</sequence>
<keyword evidence="2" id="KW-0812">Transmembrane</keyword>
<dbReference type="EMBL" id="SOGO01000007">
    <property type="protein sequence ID" value="TFD06806.1"/>
    <property type="molecule type" value="Genomic_DNA"/>
</dbReference>
<evidence type="ECO:0000313" key="3">
    <source>
        <dbReference type="EMBL" id="TFD06806.1"/>
    </source>
</evidence>
<dbReference type="Proteomes" id="UP000297851">
    <property type="component" value="Unassembled WGS sequence"/>
</dbReference>
<evidence type="ECO:0000313" key="4">
    <source>
        <dbReference type="Proteomes" id="UP000297851"/>
    </source>
</evidence>
<evidence type="ECO:0008006" key="5">
    <source>
        <dbReference type="Google" id="ProtNLM"/>
    </source>
</evidence>
<keyword evidence="2" id="KW-0472">Membrane</keyword>
<accession>A0ABY2JLH1</accession>
<keyword evidence="2" id="KW-1133">Transmembrane helix</keyword>
<feature type="compositionally biased region" description="Basic and acidic residues" evidence="1">
    <location>
        <begin position="195"/>
        <end position="209"/>
    </location>
</feature>
<organism evidence="3 4">
    <name type="scientific">Cryobacterium sandaracinum</name>
    <dbReference type="NCBI Taxonomy" id="1259247"/>
    <lineage>
        <taxon>Bacteria</taxon>
        <taxon>Bacillati</taxon>
        <taxon>Actinomycetota</taxon>
        <taxon>Actinomycetes</taxon>
        <taxon>Micrococcales</taxon>
        <taxon>Microbacteriaceae</taxon>
        <taxon>Cryobacterium</taxon>
    </lineage>
</organism>
<gene>
    <name evidence="3" type="ORF">E3T25_01400</name>
</gene>
<keyword evidence="4" id="KW-1185">Reference proteome</keyword>
<feature type="region of interest" description="Disordered" evidence="1">
    <location>
        <begin position="194"/>
        <end position="222"/>
    </location>
</feature>
<evidence type="ECO:0000256" key="2">
    <source>
        <dbReference type="SAM" id="Phobius"/>
    </source>
</evidence>